<protein>
    <submittedName>
        <fullName evidence="1">Uncharacterized protein</fullName>
    </submittedName>
</protein>
<gene>
    <name evidence="1" type="ORF">AKJ48_03990</name>
</gene>
<name>A0A133VA64_9EURY</name>
<sequence>MKNWWELINMVTKNSEQRFNDEDLSALVSLFNVLGNKERLSIIKSLENRAKRFSSFSKKRDVNLNAVNENLRALLSHGIIFKTHGRENYDLTPKGHAILRVLIDGGLNLLKHLSPTDSKITCLSDQQMEARYVYDSAKSIPGLNH</sequence>
<dbReference type="Proteomes" id="UP000070076">
    <property type="component" value="Unassembled WGS sequence"/>
</dbReference>
<accession>A0A133VA64</accession>
<dbReference type="AlphaFoldDB" id="A0A133VA64"/>
<evidence type="ECO:0000313" key="2">
    <source>
        <dbReference type="Proteomes" id="UP000070076"/>
    </source>
</evidence>
<dbReference type="EMBL" id="LHYB01000074">
    <property type="protein sequence ID" value="KXB03333.1"/>
    <property type="molecule type" value="Genomic_DNA"/>
</dbReference>
<evidence type="ECO:0000313" key="1">
    <source>
        <dbReference type="EMBL" id="KXB03333.1"/>
    </source>
</evidence>
<dbReference type="InterPro" id="IPR036390">
    <property type="entry name" value="WH_DNA-bd_sf"/>
</dbReference>
<proteinExistence type="predicted"/>
<reference evidence="1 2" key="1">
    <citation type="journal article" date="2016" name="Sci. Rep.">
        <title>Metabolic traits of an uncultured archaeal lineage -MSBL1- from brine pools of the Red Sea.</title>
        <authorList>
            <person name="Mwirichia R."/>
            <person name="Alam I."/>
            <person name="Rashid M."/>
            <person name="Vinu M."/>
            <person name="Ba-Alawi W."/>
            <person name="Anthony Kamau A."/>
            <person name="Kamanda Ngugi D."/>
            <person name="Goker M."/>
            <person name="Klenk H.P."/>
            <person name="Bajic V."/>
            <person name="Stingl U."/>
        </authorList>
    </citation>
    <scope>NUCLEOTIDE SEQUENCE [LARGE SCALE GENOMIC DNA]</scope>
    <source>
        <strain evidence="1">SCGC-AAA261O19</strain>
    </source>
</reference>
<dbReference type="Gene3D" id="1.10.10.10">
    <property type="entry name" value="Winged helix-like DNA-binding domain superfamily/Winged helix DNA-binding domain"/>
    <property type="match status" value="1"/>
</dbReference>
<comment type="caution">
    <text evidence="1">The sequence shown here is derived from an EMBL/GenBank/DDBJ whole genome shotgun (WGS) entry which is preliminary data.</text>
</comment>
<dbReference type="SUPFAM" id="SSF46785">
    <property type="entry name" value="Winged helix' DNA-binding domain"/>
    <property type="match status" value="1"/>
</dbReference>
<organism evidence="1 2">
    <name type="scientific">candidate division MSBL1 archaeon SCGC-AAA261O19</name>
    <dbReference type="NCBI Taxonomy" id="1698277"/>
    <lineage>
        <taxon>Archaea</taxon>
        <taxon>Methanobacteriati</taxon>
        <taxon>Methanobacteriota</taxon>
        <taxon>candidate division MSBL1</taxon>
    </lineage>
</organism>
<dbReference type="InterPro" id="IPR036388">
    <property type="entry name" value="WH-like_DNA-bd_sf"/>
</dbReference>
<keyword evidence="2" id="KW-1185">Reference proteome</keyword>